<dbReference type="RefSeq" id="YP_010776084.1">
    <property type="nucleotide sequence ID" value="NC_075034.1"/>
</dbReference>
<keyword evidence="2" id="KW-1185">Reference proteome</keyword>
<dbReference type="GeneID" id="80512695"/>
<evidence type="ECO:0000313" key="2">
    <source>
        <dbReference type="Proteomes" id="UP000241365"/>
    </source>
</evidence>
<protein>
    <submittedName>
        <fullName evidence="1">Uncharacterized protein</fullName>
    </submittedName>
</protein>
<dbReference type="Proteomes" id="UP000241365">
    <property type="component" value="Segment"/>
</dbReference>
<dbReference type="KEGG" id="vg:80512695"/>
<evidence type="ECO:0000313" key="1">
    <source>
        <dbReference type="EMBL" id="ANB50333.1"/>
    </source>
</evidence>
<accession>A0A167R5J7</accession>
<proteinExistence type="predicted"/>
<organism evidence="1 2">
    <name type="scientific">Powai lake megavirus</name>
    <dbReference type="NCBI Taxonomy" id="1842663"/>
    <lineage>
        <taxon>Viruses</taxon>
        <taxon>Varidnaviria</taxon>
        <taxon>Bamfordvirae</taxon>
        <taxon>Nucleocytoviricota</taxon>
        <taxon>Megaviricetes</taxon>
        <taxon>Imitervirales</taxon>
        <taxon>Mimiviridae</taxon>
        <taxon>Megamimivirinae</taxon>
        <taxon>Megavirus</taxon>
        <taxon>Megavirus powaiense</taxon>
    </lineage>
</organism>
<dbReference type="EMBL" id="KU877344">
    <property type="protein sequence ID" value="ANB50333.1"/>
    <property type="molecule type" value="Genomic_DNA"/>
</dbReference>
<name>A0A167R5J7_9VIRU</name>
<sequence length="142" mass="17225">MSQFDATKLLKNYQTKKINFEPYLNCPKLKRYKYISKKNFDKLQLNKTYIKYIKNEDLYQNKKYDQHIHCGGILINGGYFVFDKFYASDNSDKWTHLLLKFVPFPTIIETENGAEKINEYQNHTFTIKISNYHLFYRFFNKN</sequence>
<reference evidence="1 2" key="1">
    <citation type="journal article" date="2016" name="Genome Announc.">
        <title>Complete Genome Sequence of a New Megavirus Family Member Isolated from an Inland Water Lake for the First Time in India.</title>
        <authorList>
            <person name="Chatterjee A."/>
            <person name="Ali F."/>
            <person name="Bange D."/>
            <person name="Kondabagil K."/>
        </authorList>
    </citation>
    <scope>NUCLEOTIDE SEQUENCE [LARGE SCALE GENOMIC DNA]</scope>
    <source>
        <strain evidence="1">1</strain>
    </source>
</reference>